<evidence type="ECO:0000313" key="13">
    <source>
        <dbReference type="EMBL" id="MCL2916172.1"/>
    </source>
</evidence>
<keyword evidence="5" id="KW-0997">Cell inner membrane</keyword>
<proteinExistence type="inferred from homology"/>
<comment type="function">
    <text evidence="10">Inner membrane component of the type II secretion system required for the energy-dependent secretion of extracellular factors such as proteases and toxins from the periplasm.</text>
</comment>
<dbReference type="Pfam" id="PF12693">
    <property type="entry name" value="GspL_C"/>
    <property type="match status" value="1"/>
</dbReference>
<comment type="caution">
    <text evidence="13">The sequence shown here is derived from an EMBL/GenBank/DDBJ whole genome shotgun (WGS) entry which is preliminary data.</text>
</comment>
<dbReference type="InterPro" id="IPR043129">
    <property type="entry name" value="ATPase_NBD"/>
</dbReference>
<dbReference type="SUPFAM" id="SSF53067">
    <property type="entry name" value="Actin-like ATPase domain"/>
    <property type="match status" value="2"/>
</dbReference>
<dbReference type="InterPro" id="IPR007812">
    <property type="entry name" value="T2SS_protein-GspL"/>
</dbReference>
<organism evidence="13 14">
    <name type="scientific">Shewanella corallii</name>
    <dbReference type="NCBI Taxonomy" id="560080"/>
    <lineage>
        <taxon>Bacteria</taxon>
        <taxon>Pseudomonadati</taxon>
        <taxon>Pseudomonadota</taxon>
        <taxon>Gammaproteobacteria</taxon>
        <taxon>Alteromonadales</taxon>
        <taxon>Shewanellaceae</taxon>
        <taxon>Shewanella</taxon>
    </lineage>
</organism>
<dbReference type="PIRSF" id="PIRSF015761">
    <property type="entry name" value="Protein_L"/>
    <property type="match status" value="1"/>
</dbReference>
<evidence type="ECO:0000256" key="3">
    <source>
        <dbReference type="ARBA" id="ARBA00022448"/>
    </source>
</evidence>
<dbReference type="InterPro" id="IPR025691">
    <property type="entry name" value="GspL_pp_dom"/>
</dbReference>
<dbReference type="EMBL" id="JAKIKT010000011">
    <property type="protein sequence ID" value="MCL2916172.1"/>
    <property type="molecule type" value="Genomic_DNA"/>
</dbReference>
<evidence type="ECO:0000256" key="7">
    <source>
        <dbReference type="ARBA" id="ARBA00022927"/>
    </source>
</evidence>
<keyword evidence="7 10" id="KW-0653">Protein transport</keyword>
<feature type="domain" description="GspL cytoplasmic actin-ATPase-like" evidence="11">
    <location>
        <begin position="5"/>
        <end position="237"/>
    </location>
</feature>
<evidence type="ECO:0000256" key="10">
    <source>
        <dbReference type="PIRNR" id="PIRNR015761"/>
    </source>
</evidence>
<evidence type="ECO:0000256" key="4">
    <source>
        <dbReference type="ARBA" id="ARBA00022475"/>
    </source>
</evidence>
<dbReference type="Pfam" id="PF05134">
    <property type="entry name" value="T2SSL"/>
    <property type="match status" value="1"/>
</dbReference>
<evidence type="ECO:0000259" key="12">
    <source>
        <dbReference type="Pfam" id="PF12693"/>
    </source>
</evidence>
<evidence type="ECO:0000256" key="8">
    <source>
        <dbReference type="ARBA" id="ARBA00022989"/>
    </source>
</evidence>
<dbReference type="CDD" id="cd24017">
    <property type="entry name" value="ASKHA_T2SSL_N"/>
    <property type="match status" value="1"/>
</dbReference>
<dbReference type="InterPro" id="IPR024230">
    <property type="entry name" value="GspL_cyto_dom"/>
</dbReference>
<sequence length="397" mass="43529">MIERLFIHLGSAYEQPCSWLVWSEQEQEIIASGELANAGELSSLTERAGNRPVEVLVSSAALAMTQVTLPEKGQRQALKALPFMLEEQLVDNVEQMHFVVGAREGEQLNVVAVTHEQMQNWLEWLTEAGLKARVIVPDCLALPLADCQWAAMMFGRELLLRTSVGSGQSIPADWSEVIVPRLLPTGGDEQVSVATYTSMTIPGTQVHEQPLELPLQVLARGLPQAGINLLSGVYKPKRELSKHLTLWRNAAIAAGIVVVLALANKGINIYRIDAQIAELKAQTESIYRKAVPGSSRIVNLRSQMKSELGKLQGQGGGDRLFAMLVSLEGSFNQVPELRPDSLRFDSNRGELRMQVSAKSYGQIEKFRELAGKDFDVSAGAMNSSDDQVTSTLTLRSL</sequence>
<accession>A0ABT0NCT0</accession>
<comment type="similarity">
    <text evidence="2 10">Belongs to the GSP L family.</text>
</comment>
<keyword evidence="6" id="KW-0812">Transmembrane</keyword>
<dbReference type="Proteomes" id="UP001202831">
    <property type="component" value="Unassembled WGS sequence"/>
</dbReference>
<dbReference type="Gene3D" id="3.30.1360.100">
    <property type="entry name" value="General secretion pathway protein M, EpsM"/>
    <property type="match status" value="1"/>
</dbReference>
<evidence type="ECO:0000259" key="11">
    <source>
        <dbReference type="Pfam" id="PF05134"/>
    </source>
</evidence>
<evidence type="ECO:0000256" key="5">
    <source>
        <dbReference type="ARBA" id="ARBA00022519"/>
    </source>
</evidence>
<name>A0ABT0NCT0_9GAMM</name>
<evidence type="ECO:0000256" key="9">
    <source>
        <dbReference type="ARBA" id="ARBA00023136"/>
    </source>
</evidence>
<dbReference type="Gene3D" id="3.30.420.380">
    <property type="match status" value="1"/>
</dbReference>
<reference evidence="13 14" key="1">
    <citation type="submission" date="2022-01" db="EMBL/GenBank/DDBJ databases">
        <title>Whole genome-based taxonomy of the Shewanellaceae.</title>
        <authorList>
            <person name="Martin-Rodriguez A.J."/>
        </authorList>
    </citation>
    <scope>NUCLEOTIDE SEQUENCE [LARGE SCALE GENOMIC DNA]</scope>
    <source>
        <strain evidence="13 14">DSM 21332</strain>
    </source>
</reference>
<feature type="domain" description="GspL periplasmic" evidence="12">
    <location>
        <begin position="241"/>
        <end position="396"/>
    </location>
</feature>
<gene>
    <name evidence="13" type="primary">gspL</name>
    <name evidence="13" type="ORF">L2725_20745</name>
</gene>
<evidence type="ECO:0000256" key="2">
    <source>
        <dbReference type="ARBA" id="ARBA00005318"/>
    </source>
</evidence>
<evidence type="ECO:0000256" key="6">
    <source>
        <dbReference type="ARBA" id="ARBA00022692"/>
    </source>
</evidence>
<keyword evidence="9" id="KW-0472">Membrane</keyword>
<dbReference type="RefSeq" id="WP_249250709.1">
    <property type="nucleotide sequence ID" value="NZ_JAKIKT010000011.1"/>
</dbReference>
<keyword evidence="4" id="KW-1003">Cell membrane</keyword>
<dbReference type="Gene3D" id="3.30.420.370">
    <property type="match status" value="1"/>
</dbReference>
<keyword evidence="14" id="KW-1185">Reference proteome</keyword>
<evidence type="ECO:0000313" key="14">
    <source>
        <dbReference type="Proteomes" id="UP001202831"/>
    </source>
</evidence>
<keyword evidence="3 10" id="KW-0813">Transport</keyword>
<dbReference type="NCBIfam" id="TIGR01709">
    <property type="entry name" value="typeII_sec_gspL"/>
    <property type="match status" value="1"/>
</dbReference>
<comment type="subcellular location">
    <subcellularLocation>
        <location evidence="1">Cell inner membrane</location>
        <topology evidence="1">Single-pass membrane protein</topology>
    </subcellularLocation>
</comment>
<evidence type="ECO:0000256" key="1">
    <source>
        <dbReference type="ARBA" id="ARBA00004377"/>
    </source>
</evidence>
<protein>
    <recommendedName>
        <fullName evidence="10">Type II secretion system protein L</fullName>
        <shortName evidence="10">T2SS protein L</shortName>
    </recommendedName>
</protein>
<keyword evidence="8" id="KW-1133">Transmembrane helix</keyword>